<keyword evidence="1" id="KW-0808">Transferase</keyword>
<keyword evidence="1" id="KW-0489">Methyltransferase</keyword>
<evidence type="ECO:0000313" key="1">
    <source>
        <dbReference type="EMBL" id="TPV33854.1"/>
    </source>
</evidence>
<dbReference type="Pfam" id="PF13489">
    <property type="entry name" value="Methyltransf_23"/>
    <property type="match status" value="1"/>
</dbReference>
<dbReference type="SUPFAM" id="SSF53335">
    <property type="entry name" value="S-adenosyl-L-methionine-dependent methyltransferases"/>
    <property type="match status" value="1"/>
</dbReference>
<sequence length="240" mass="27732">MTKINYQHSQDIHNTKDALEILPVVFKYIQPKSIVDIGCGNGSWLKASKLLGVEKVTGVDGVKVDRKELLIEDHEFLLHDLTKPFQLQQSYDMAICLEVGEHLPKSSADMLISSLCTLSDVVLFSAAVPNQLGHCHINEQWPEYWHQKFKEHNFLAYDILRQEFWDHKKVFWWYSQNMIIYAKKGCLDGVLVPNKKVNALVHPSNYNQKITHPKYLKTKKELLNLIALTTKILLKKILKP</sequence>
<dbReference type="EMBL" id="VHIQ01000003">
    <property type="protein sequence ID" value="TPV33854.1"/>
    <property type="molecule type" value="Genomic_DNA"/>
</dbReference>
<dbReference type="Proteomes" id="UP000317332">
    <property type="component" value="Unassembled WGS sequence"/>
</dbReference>
<dbReference type="AlphaFoldDB" id="A0A506PJW4"/>
<dbReference type="Gene3D" id="3.40.50.150">
    <property type="entry name" value="Vaccinia Virus protein VP39"/>
    <property type="match status" value="1"/>
</dbReference>
<dbReference type="GO" id="GO:0008168">
    <property type="term" value="F:methyltransferase activity"/>
    <property type="evidence" value="ECO:0007669"/>
    <property type="project" value="UniProtKB-KW"/>
</dbReference>
<dbReference type="InterPro" id="IPR029063">
    <property type="entry name" value="SAM-dependent_MTases_sf"/>
</dbReference>
<evidence type="ECO:0000313" key="2">
    <source>
        <dbReference type="Proteomes" id="UP000317332"/>
    </source>
</evidence>
<organism evidence="1 2">
    <name type="scientific">Paucihalobacter ruber</name>
    <dbReference type="NCBI Taxonomy" id="2567861"/>
    <lineage>
        <taxon>Bacteria</taxon>
        <taxon>Pseudomonadati</taxon>
        <taxon>Bacteroidota</taxon>
        <taxon>Flavobacteriia</taxon>
        <taxon>Flavobacteriales</taxon>
        <taxon>Flavobacteriaceae</taxon>
        <taxon>Paucihalobacter</taxon>
    </lineage>
</organism>
<gene>
    <name evidence="1" type="ORF">FJ651_06760</name>
</gene>
<proteinExistence type="predicted"/>
<dbReference type="CDD" id="cd02440">
    <property type="entry name" value="AdoMet_MTases"/>
    <property type="match status" value="1"/>
</dbReference>
<dbReference type="RefSeq" id="WP_140989720.1">
    <property type="nucleotide sequence ID" value="NZ_VHIQ01000003.1"/>
</dbReference>
<keyword evidence="2" id="KW-1185">Reference proteome</keyword>
<accession>A0A506PJW4</accession>
<protein>
    <submittedName>
        <fullName evidence="1">Class I SAM-dependent methyltransferase</fullName>
    </submittedName>
</protein>
<dbReference type="GO" id="GO:0032259">
    <property type="term" value="P:methylation"/>
    <property type="evidence" value="ECO:0007669"/>
    <property type="project" value="UniProtKB-KW"/>
</dbReference>
<name>A0A506PJW4_9FLAO</name>
<comment type="caution">
    <text evidence="1">The sequence shown here is derived from an EMBL/GenBank/DDBJ whole genome shotgun (WGS) entry which is preliminary data.</text>
</comment>
<reference evidence="1 2" key="1">
    <citation type="submission" date="2019-06" db="EMBL/GenBank/DDBJ databases">
        <title>Flavobacteriaceae Paucihalobacterium erythroidium CWB-1, complete genome.</title>
        <authorList>
            <person name="Wu S."/>
        </authorList>
    </citation>
    <scope>NUCLEOTIDE SEQUENCE [LARGE SCALE GENOMIC DNA]</scope>
    <source>
        <strain evidence="1 2">CWB-1</strain>
    </source>
</reference>
<dbReference type="OrthoDB" id="9791837at2"/>